<dbReference type="AlphaFoldDB" id="A0A367RWU4"/>
<gene>
    <name evidence="1" type="ORF">A6769_38955</name>
</gene>
<name>A0A367RWU4_NOSPU</name>
<evidence type="ECO:0000313" key="1">
    <source>
        <dbReference type="EMBL" id="RCJ41077.1"/>
    </source>
</evidence>
<sequence>MADVEKENQILKDGTVLNRRLEQIRELEKEVQQLRSELRKPVCNSLAPDYEAVRDRTLAKLRMGRQSPTGKAIQAFIKELKVGIVPE</sequence>
<accession>A0A367RWU4</accession>
<dbReference type="EMBL" id="LXQE01000036">
    <property type="protein sequence ID" value="RCJ41077.1"/>
    <property type="molecule type" value="Genomic_DNA"/>
</dbReference>
<proteinExistence type="predicted"/>
<protein>
    <submittedName>
        <fullName evidence="1">Uncharacterized protein</fullName>
    </submittedName>
</protein>
<comment type="caution">
    <text evidence="1">The sequence shown here is derived from an EMBL/GenBank/DDBJ whole genome shotgun (WGS) entry which is preliminary data.</text>
</comment>
<reference evidence="1 2" key="1">
    <citation type="submission" date="2016-04" db="EMBL/GenBank/DDBJ databases">
        <authorList>
            <person name="Evans L.H."/>
            <person name="Alamgir A."/>
            <person name="Owens N."/>
            <person name="Weber N.D."/>
            <person name="Virtaneva K."/>
            <person name="Barbian K."/>
            <person name="Babar A."/>
            <person name="Rosenke K."/>
        </authorList>
    </citation>
    <scope>NUCLEOTIDE SEQUENCE [LARGE SCALE GENOMIC DNA]</scope>
    <source>
        <strain evidence="1">NIES-2108</strain>
    </source>
</reference>
<dbReference type="Proteomes" id="UP000252085">
    <property type="component" value="Unassembled WGS sequence"/>
</dbReference>
<organism evidence="1 2">
    <name type="scientific">Nostoc punctiforme NIES-2108</name>
    <dbReference type="NCBI Taxonomy" id="1356359"/>
    <lineage>
        <taxon>Bacteria</taxon>
        <taxon>Bacillati</taxon>
        <taxon>Cyanobacteriota</taxon>
        <taxon>Cyanophyceae</taxon>
        <taxon>Nostocales</taxon>
        <taxon>Nostocaceae</taxon>
        <taxon>Nostoc</taxon>
    </lineage>
</organism>
<evidence type="ECO:0000313" key="2">
    <source>
        <dbReference type="Proteomes" id="UP000252085"/>
    </source>
</evidence>